<keyword evidence="1" id="KW-0812">Transmembrane</keyword>
<protein>
    <submittedName>
        <fullName evidence="2">Uncharacterized protein</fullName>
    </submittedName>
</protein>
<evidence type="ECO:0000313" key="2">
    <source>
        <dbReference type="EMBL" id="MBM3274986.1"/>
    </source>
</evidence>
<organism evidence="2 3">
    <name type="scientific">Candidatus Tanganyikabacteria bacterium</name>
    <dbReference type="NCBI Taxonomy" id="2961651"/>
    <lineage>
        <taxon>Bacteria</taxon>
        <taxon>Bacillati</taxon>
        <taxon>Candidatus Sericytochromatia</taxon>
        <taxon>Candidatus Tanganyikabacteria</taxon>
    </lineage>
</organism>
<keyword evidence="1" id="KW-1133">Transmembrane helix</keyword>
<dbReference type="EMBL" id="VGJX01000401">
    <property type="protein sequence ID" value="MBM3274986.1"/>
    <property type="molecule type" value="Genomic_DNA"/>
</dbReference>
<reference evidence="2 3" key="1">
    <citation type="submission" date="2019-03" db="EMBL/GenBank/DDBJ databases">
        <title>Lake Tanganyika Metagenome-Assembled Genomes (MAGs).</title>
        <authorList>
            <person name="Tran P."/>
        </authorList>
    </citation>
    <scope>NUCLEOTIDE SEQUENCE [LARGE SCALE GENOMIC DNA]</scope>
    <source>
        <strain evidence="2">K_DeepCast_65m_m2_236</strain>
    </source>
</reference>
<dbReference type="AlphaFoldDB" id="A0A938BL72"/>
<sequence length="67" mass="7420">MARFQGIDLRSVLQDAFSDDLINEAALTTGLIKRWRVFRPVILFWALMGSILGGSCSGIAAVKTEYE</sequence>
<evidence type="ECO:0000313" key="3">
    <source>
        <dbReference type="Proteomes" id="UP000703893"/>
    </source>
</evidence>
<keyword evidence="1" id="KW-0472">Membrane</keyword>
<accession>A0A938BL72</accession>
<feature type="transmembrane region" description="Helical" evidence="1">
    <location>
        <begin position="41"/>
        <end position="62"/>
    </location>
</feature>
<feature type="non-terminal residue" evidence="2">
    <location>
        <position position="67"/>
    </location>
</feature>
<comment type="caution">
    <text evidence="2">The sequence shown here is derived from an EMBL/GenBank/DDBJ whole genome shotgun (WGS) entry which is preliminary data.</text>
</comment>
<name>A0A938BL72_9BACT</name>
<gene>
    <name evidence="2" type="ORF">FJZ00_07525</name>
</gene>
<evidence type="ECO:0000256" key="1">
    <source>
        <dbReference type="SAM" id="Phobius"/>
    </source>
</evidence>
<proteinExistence type="predicted"/>
<dbReference type="Proteomes" id="UP000703893">
    <property type="component" value="Unassembled WGS sequence"/>
</dbReference>